<accession>A0A6A4GDH9</accession>
<name>A0A6A4GDH9_9AGAR</name>
<evidence type="ECO:0000313" key="1">
    <source>
        <dbReference type="EMBL" id="KAE9383564.1"/>
    </source>
</evidence>
<protein>
    <submittedName>
        <fullName evidence="1">Uncharacterized protein</fullName>
    </submittedName>
</protein>
<dbReference type="AlphaFoldDB" id="A0A6A4GDH9"/>
<keyword evidence="2" id="KW-1185">Reference proteome</keyword>
<dbReference type="OrthoDB" id="5392263at2759"/>
<organism evidence="1 2">
    <name type="scientific">Gymnopus androsaceus JB14</name>
    <dbReference type="NCBI Taxonomy" id="1447944"/>
    <lineage>
        <taxon>Eukaryota</taxon>
        <taxon>Fungi</taxon>
        <taxon>Dikarya</taxon>
        <taxon>Basidiomycota</taxon>
        <taxon>Agaricomycotina</taxon>
        <taxon>Agaricomycetes</taxon>
        <taxon>Agaricomycetidae</taxon>
        <taxon>Agaricales</taxon>
        <taxon>Marasmiineae</taxon>
        <taxon>Omphalotaceae</taxon>
        <taxon>Gymnopus</taxon>
    </lineage>
</organism>
<gene>
    <name evidence="1" type="ORF">BT96DRAFT_1009014</name>
</gene>
<dbReference type="Proteomes" id="UP000799118">
    <property type="component" value="Unassembled WGS sequence"/>
</dbReference>
<dbReference type="EMBL" id="ML770404">
    <property type="protein sequence ID" value="KAE9383564.1"/>
    <property type="molecule type" value="Genomic_DNA"/>
</dbReference>
<sequence>MLGCSLGPPPWRRYSGYSTKQQKLRLHHPVDSDVQWVHGERNCPLRMRTVPGHSSQVVKYCTSFFPRKSRGEQLAQLYSLRGKHLPVVSGAGPEATSSTLSSNHRLGLLLFAKHPLSPVILAVLNDSLFTSSDALRVTLIYEH</sequence>
<reference evidence="1" key="1">
    <citation type="journal article" date="2019" name="Environ. Microbiol.">
        <title>Fungal ecological strategies reflected in gene transcription - a case study of two litter decomposers.</title>
        <authorList>
            <person name="Barbi F."/>
            <person name="Kohler A."/>
            <person name="Barry K."/>
            <person name="Baskaran P."/>
            <person name="Daum C."/>
            <person name="Fauchery L."/>
            <person name="Ihrmark K."/>
            <person name="Kuo A."/>
            <person name="LaButti K."/>
            <person name="Lipzen A."/>
            <person name="Morin E."/>
            <person name="Grigoriev I.V."/>
            <person name="Henrissat B."/>
            <person name="Lindahl B."/>
            <person name="Martin F."/>
        </authorList>
    </citation>
    <scope>NUCLEOTIDE SEQUENCE</scope>
    <source>
        <strain evidence="1">JB14</strain>
    </source>
</reference>
<evidence type="ECO:0000313" key="2">
    <source>
        <dbReference type="Proteomes" id="UP000799118"/>
    </source>
</evidence>
<proteinExistence type="predicted"/>